<name>A0A346NTM4_9MONO</name>
<protein>
    <submittedName>
        <fullName evidence="3">Small hydrophobic protein</fullName>
    </submittedName>
</protein>
<feature type="region of interest" description="Disordered" evidence="1">
    <location>
        <begin position="185"/>
        <end position="239"/>
    </location>
</feature>
<organism evidence="3 4">
    <name type="scientific">Shaan virus</name>
    <dbReference type="NCBI Taxonomy" id="2848072"/>
    <lineage>
        <taxon>Viruses</taxon>
        <taxon>Riboviria</taxon>
        <taxon>Orthornavirae</taxon>
        <taxon>Negarnaviricota</taxon>
        <taxon>Haploviricotina</taxon>
        <taxon>Monjiviricetes</taxon>
        <taxon>Mononegavirales</taxon>
        <taxon>Paramyxoviridae</taxon>
        <taxon>Orthoparamyxovirinae</taxon>
        <taxon>Parajeilongvirus</taxon>
        <taxon>Parajeilongvirus miniopteri</taxon>
        <taxon>Jeilongvirus miniopteri</taxon>
    </lineage>
</organism>
<sequence length="239" mass="27589">MERTNSSSLYINTDHYTQTSRSQHRTGNMSSTDRDFHLRVESINNILKVRRDIKGLNRCILYMIVAYIAIIIGVTIITGLILSGTYSKLREKIDHENEEVYLMLQTLYKKCKENPMDFDWTTQIFRRIEEAEYTIMDKTAQKIMMSFDKRFKDMLNAGKISDDSLFKIKIKLDKAEGFEIDAKAAGPEEYGSDDLARPRPTRKRSPRLNPRTNPNPKPTTKWKGPTGIPGVWLSSEEGN</sequence>
<keyword evidence="2" id="KW-0812">Transmembrane</keyword>
<dbReference type="Proteomes" id="UP000502241">
    <property type="component" value="Segment"/>
</dbReference>
<keyword evidence="4" id="KW-1185">Reference proteome</keyword>
<feature type="transmembrane region" description="Helical" evidence="2">
    <location>
        <begin position="60"/>
        <end position="82"/>
    </location>
</feature>
<feature type="compositionally biased region" description="Low complexity" evidence="1">
    <location>
        <begin position="207"/>
        <end position="230"/>
    </location>
</feature>
<keyword evidence="2" id="KW-1133">Transmembrane helix</keyword>
<dbReference type="EMBL" id="MG230624">
    <property type="protein sequence ID" value="AXR70617.1"/>
    <property type="molecule type" value="Viral_cRNA"/>
</dbReference>
<evidence type="ECO:0000313" key="4">
    <source>
        <dbReference type="Proteomes" id="UP000502241"/>
    </source>
</evidence>
<keyword evidence="2" id="KW-0472">Membrane</keyword>
<evidence type="ECO:0000313" key="3">
    <source>
        <dbReference type="EMBL" id="AXR70617.1"/>
    </source>
</evidence>
<reference evidence="3 4" key="1">
    <citation type="journal article" date="2018" name="Sci. Rep.">
        <title>Isolation and characterization of novel bat paramyxovirus B16-40 potentially belonging to the proposed genus Shaanvirus.</title>
        <authorList>
            <person name="Noh J.Y."/>
            <person name="Jeong D.G."/>
            <person name="Yoon S.W."/>
            <person name="Kim J.H."/>
            <person name="Choi Y.G."/>
            <person name="Kang S.Y."/>
            <person name="Kim H.K."/>
        </authorList>
    </citation>
    <scope>NUCLEOTIDE SEQUENCE [LARGE SCALE GENOMIC DNA]</scope>
    <source>
        <strain evidence="3">Bat-ParaV/B16-40</strain>
    </source>
</reference>
<accession>A0A346NTM4</accession>
<evidence type="ECO:0000256" key="2">
    <source>
        <dbReference type="SAM" id="Phobius"/>
    </source>
</evidence>
<proteinExistence type="predicted"/>
<gene>
    <name evidence="3" type="primary">SH</name>
</gene>
<evidence type="ECO:0000256" key="1">
    <source>
        <dbReference type="SAM" id="MobiDB-lite"/>
    </source>
</evidence>